<proteinExistence type="predicted"/>
<dbReference type="SUPFAM" id="SSF52949">
    <property type="entry name" value="Macro domain-like"/>
    <property type="match status" value="1"/>
</dbReference>
<dbReference type="InterPro" id="IPR043472">
    <property type="entry name" value="Macro_dom-like"/>
</dbReference>
<sequence length="239" mass="27152">MEPKHKAGPNLHEAWRRHISQLLPPRDQQRFHVVEARLDTIAPPHSQFDCIVSPANSYGIMDGGFDYYLSETLSPKGDIMALTRCAQAALKTRYYGFGPPATCTLAALSPELRQNPRFPHCAVLAVCPTMRYPVDVSWHEDLVYNTMWSLLVEIEHWNERAERENRGWERIRKVCMTGLATGVGKVDKEACAHQMVLAVKHFLDARSEEGRKLWAQRDFPGWNDAMPIATDVVVRNSGK</sequence>
<evidence type="ECO:0000313" key="2">
    <source>
        <dbReference type="Proteomes" id="UP000015241"/>
    </source>
</evidence>
<evidence type="ECO:0008006" key="3">
    <source>
        <dbReference type="Google" id="ProtNLM"/>
    </source>
</evidence>
<keyword evidence="2" id="KW-1185">Reference proteome</keyword>
<dbReference type="AlphaFoldDB" id="S8FIC5"/>
<dbReference type="STRING" id="743788.S8FIC5"/>
<organism evidence="1 2">
    <name type="scientific">Fomitopsis schrenkii</name>
    <name type="common">Brown rot fungus</name>
    <dbReference type="NCBI Taxonomy" id="2126942"/>
    <lineage>
        <taxon>Eukaryota</taxon>
        <taxon>Fungi</taxon>
        <taxon>Dikarya</taxon>
        <taxon>Basidiomycota</taxon>
        <taxon>Agaricomycotina</taxon>
        <taxon>Agaricomycetes</taxon>
        <taxon>Polyporales</taxon>
        <taxon>Fomitopsis</taxon>
    </lineage>
</organism>
<dbReference type="HOGENOM" id="CLU_046550_6_0_1"/>
<dbReference type="eggNOG" id="ENOG502S9WU">
    <property type="taxonomic scope" value="Eukaryota"/>
</dbReference>
<dbReference type="Gene3D" id="3.40.220.10">
    <property type="entry name" value="Leucine Aminopeptidase, subunit E, domain 1"/>
    <property type="match status" value="1"/>
</dbReference>
<dbReference type="OrthoDB" id="6082470at2759"/>
<dbReference type="Proteomes" id="UP000015241">
    <property type="component" value="Unassembled WGS sequence"/>
</dbReference>
<name>S8FIC5_FOMSC</name>
<protein>
    <recommendedName>
        <fullName evidence="3">Macro domain-like protein</fullName>
    </recommendedName>
</protein>
<accession>S8FIC5</accession>
<dbReference type="EMBL" id="KE504168">
    <property type="protein sequence ID" value="EPS98139.1"/>
    <property type="molecule type" value="Genomic_DNA"/>
</dbReference>
<reference evidence="1 2" key="1">
    <citation type="journal article" date="2012" name="Science">
        <title>The Paleozoic origin of enzymatic lignin decomposition reconstructed from 31 fungal genomes.</title>
        <authorList>
            <person name="Floudas D."/>
            <person name="Binder M."/>
            <person name="Riley R."/>
            <person name="Barry K."/>
            <person name="Blanchette R.A."/>
            <person name="Henrissat B."/>
            <person name="Martinez A.T."/>
            <person name="Otillar R."/>
            <person name="Spatafora J.W."/>
            <person name="Yadav J.S."/>
            <person name="Aerts A."/>
            <person name="Benoit I."/>
            <person name="Boyd A."/>
            <person name="Carlson A."/>
            <person name="Copeland A."/>
            <person name="Coutinho P.M."/>
            <person name="de Vries R.P."/>
            <person name="Ferreira P."/>
            <person name="Findley K."/>
            <person name="Foster B."/>
            <person name="Gaskell J."/>
            <person name="Glotzer D."/>
            <person name="Gorecki P."/>
            <person name="Heitman J."/>
            <person name="Hesse C."/>
            <person name="Hori C."/>
            <person name="Igarashi K."/>
            <person name="Jurgens J.A."/>
            <person name="Kallen N."/>
            <person name="Kersten P."/>
            <person name="Kohler A."/>
            <person name="Kuees U."/>
            <person name="Kumar T.K.A."/>
            <person name="Kuo A."/>
            <person name="LaButti K."/>
            <person name="Larrondo L.F."/>
            <person name="Lindquist E."/>
            <person name="Ling A."/>
            <person name="Lombard V."/>
            <person name="Lucas S."/>
            <person name="Lundell T."/>
            <person name="Martin R."/>
            <person name="McLaughlin D.J."/>
            <person name="Morgenstern I."/>
            <person name="Morin E."/>
            <person name="Murat C."/>
            <person name="Nagy L.G."/>
            <person name="Nolan M."/>
            <person name="Ohm R.A."/>
            <person name="Patyshakuliyeva A."/>
            <person name="Rokas A."/>
            <person name="Ruiz-Duenas F.J."/>
            <person name="Sabat G."/>
            <person name="Salamov A."/>
            <person name="Samejima M."/>
            <person name="Schmutz J."/>
            <person name="Slot J.C."/>
            <person name="St John F."/>
            <person name="Stenlid J."/>
            <person name="Sun H."/>
            <person name="Sun S."/>
            <person name="Syed K."/>
            <person name="Tsang A."/>
            <person name="Wiebenga A."/>
            <person name="Young D."/>
            <person name="Pisabarro A."/>
            <person name="Eastwood D.C."/>
            <person name="Martin F."/>
            <person name="Cullen D."/>
            <person name="Grigoriev I.V."/>
            <person name="Hibbett D.S."/>
        </authorList>
    </citation>
    <scope>NUCLEOTIDE SEQUENCE</scope>
    <source>
        <strain evidence="2">FP-58527</strain>
    </source>
</reference>
<dbReference type="InParanoid" id="S8FIC5"/>
<evidence type="ECO:0000313" key="1">
    <source>
        <dbReference type="EMBL" id="EPS98139.1"/>
    </source>
</evidence>
<gene>
    <name evidence="1" type="ORF">FOMPIDRAFT_132543</name>
</gene>